<keyword evidence="3" id="KW-1185">Reference proteome</keyword>
<dbReference type="InterPro" id="IPR023137">
    <property type="entry name" value="BrxA_sf"/>
</dbReference>
<evidence type="ECO:0000313" key="2">
    <source>
        <dbReference type="EMBL" id="MFC6784884.1"/>
    </source>
</evidence>
<gene>
    <name evidence="2" type="ORF">ACFQFD_02425</name>
</gene>
<protein>
    <submittedName>
        <fullName evidence="2">BrxA family protein</fullName>
    </submittedName>
</protein>
<dbReference type="RefSeq" id="WP_284063880.1">
    <property type="nucleotide sequence ID" value="NZ_CP126160.1"/>
</dbReference>
<feature type="region of interest" description="Disordered" evidence="1">
    <location>
        <begin position="1"/>
        <end position="43"/>
    </location>
</feature>
<feature type="compositionally biased region" description="Acidic residues" evidence="1">
    <location>
        <begin position="21"/>
        <end position="37"/>
    </location>
</feature>
<dbReference type="Proteomes" id="UP001596443">
    <property type="component" value="Unassembled WGS sequence"/>
</dbReference>
<dbReference type="EMBL" id="JBHSWX010000002">
    <property type="protein sequence ID" value="MFC6784884.1"/>
    <property type="molecule type" value="Genomic_DNA"/>
</dbReference>
<dbReference type="Pfam" id="PF08849">
    <property type="entry name" value="BrxA"/>
    <property type="match status" value="1"/>
</dbReference>
<reference evidence="2 3" key="1">
    <citation type="journal article" date="2019" name="Int. J. Syst. Evol. Microbiol.">
        <title>The Global Catalogue of Microorganisms (GCM) 10K type strain sequencing project: providing services to taxonomists for standard genome sequencing and annotation.</title>
        <authorList>
            <consortium name="The Broad Institute Genomics Platform"/>
            <consortium name="The Broad Institute Genome Sequencing Center for Infectious Disease"/>
            <person name="Wu L."/>
            <person name="Ma J."/>
        </authorList>
    </citation>
    <scope>NUCLEOTIDE SEQUENCE [LARGE SCALE GENOMIC DNA]</scope>
    <source>
        <strain evidence="2 3">SYNS20</strain>
    </source>
</reference>
<evidence type="ECO:0000313" key="3">
    <source>
        <dbReference type="Proteomes" id="UP001596443"/>
    </source>
</evidence>
<evidence type="ECO:0000256" key="1">
    <source>
        <dbReference type="SAM" id="MobiDB-lite"/>
    </source>
</evidence>
<proteinExistence type="predicted"/>
<dbReference type="AlphaFoldDB" id="A0ABD5T740"/>
<name>A0ABD5T740_9EURY</name>
<sequence>MTPQDNEPAGGDVESGRSDAPDDQNEQQEESDEESTLELDPKIAHHGAYLDETKLLLREYRRLESFDALKERVVEENILNKSTDYYRKNILREVARRYIPDKETYTTTPLMRVLDADLRDDVENWCLYYEFAQDPFIRLVTLEYLYPEFEQGTLSVRSEEVVEFLENIQDEYDGLRDRTDTTIEEAASKYLAAMKNFGLLEGRQRKEFAITYIPDEAIAYVVYRLFDAGVDTAAGIIEHEDWQLLLLDEEDVRRRLQDISSSYVRYEKLGSTERLERLYDDTEALINAF</sequence>
<organism evidence="2 3">
    <name type="scientific">Halobaculum halobium</name>
    <dbReference type="NCBI Taxonomy" id="3032281"/>
    <lineage>
        <taxon>Archaea</taxon>
        <taxon>Methanobacteriati</taxon>
        <taxon>Methanobacteriota</taxon>
        <taxon>Stenosarchaea group</taxon>
        <taxon>Halobacteria</taxon>
        <taxon>Halobacteriales</taxon>
        <taxon>Haloferacaceae</taxon>
        <taxon>Halobaculum</taxon>
    </lineage>
</organism>
<dbReference type="InterPro" id="IPR014948">
    <property type="entry name" value="BrxA"/>
</dbReference>
<accession>A0ABD5T740</accession>
<comment type="caution">
    <text evidence="2">The sequence shown here is derived from an EMBL/GenBank/DDBJ whole genome shotgun (WGS) entry which is preliminary data.</text>
</comment>
<dbReference type="GeneID" id="81211610"/>
<dbReference type="Gene3D" id="1.10.3540.10">
    <property type="entry name" value="uncharacterized protein from magnetospirillum magneticum domain"/>
    <property type="match status" value="1"/>
</dbReference>